<keyword evidence="3" id="KW-1185">Reference proteome</keyword>
<evidence type="ECO:0000313" key="2">
    <source>
        <dbReference type="EMBL" id="SMO42374.1"/>
    </source>
</evidence>
<protein>
    <recommendedName>
        <fullName evidence="1">Cyclic-phosphate processing Receiver domain-containing protein</fullName>
    </recommendedName>
</protein>
<dbReference type="Proteomes" id="UP000317315">
    <property type="component" value="Unassembled WGS sequence"/>
</dbReference>
<gene>
    <name evidence="2" type="ORF">SAMN06269117_10414</name>
</gene>
<dbReference type="RefSeq" id="WP_142934075.1">
    <property type="nucleotide sequence ID" value="NZ_FXTM01000004.1"/>
</dbReference>
<reference evidence="2 3" key="1">
    <citation type="submission" date="2017-05" db="EMBL/GenBank/DDBJ databases">
        <authorList>
            <person name="Varghese N."/>
            <person name="Submissions S."/>
        </authorList>
    </citation>
    <scope>NUCLEOTIDE SEQUENCE [LARGE SCALE GENOMIC DNA]</scope>
    <source>
        <strain evidence="2 3">DSM 16304</strain>
    </source>
</reference>
<proteinExistence type="predicted"/>
<dbReference type="InterPro" id="IPR046909">
    <property type="entry name" value="cREC_REC"/>
</dbReference>
<sequence>MKVYLDDWRNSPSSDYILVRRVDKLKEIVKKYGREIEVLDLDNYLEEYSKFGGNGIDFIRWLEEAVYTGEVELKPNVKIVSHSSDPYMRRLIEEIGENIKAYLRSRR</sequence>
<accession>A0A521B5J6</accession>
<dbReference type="EMBL" id="FXTM01000004">
    <property type="protein sequence ID" value="SMO42374.1"/>
    <property type="molecule type" value="Genomic_DNA"/>
</dbReference>
<dbReference type="Pfam" id="PF20274">
    <property type="entry name" value="cREC_REC"/>
    <property type="match status" value="1"/>
</dbReference>
<evidence type="ECO:0000313" key="3">
    <source>
        <dbReference type="Proteomes" id="UP000317315"/>
    </source>
</evidence>
<feature type="domain" description="Cyclic-phosphate processing Receiver" evidence="1">
    <location>
        <begin position="1"/>
        <end position="95"/>
    </location>
</feature>
<dbReference type="OrthoDB" id="2614698at2"/>
<organism evidence="2 3">
    <name type="scientific">Balnearium lithotrophicum</name>
    <dbReference type="NCBI Taxonomy" id="223788"/>
    <lineage>
        <taxon>Bacteria</taxon>
        <taxon>Pseudomonadati</taxon>
        <taxon>Aquificota</taxon>
        <taxon>Aquificia</taxon>
        <taxon>Desulfurobacteriales</taxon>
        <taxon>Desulfurobacteriaceae</taxon>
        <taxon>Balnearium</taxon>
    </lineage>
</organism>
<dbReference type="AlphaFoldDB" id="A0A521B5J6"/>
<name>A0A521B5J6_9BACT</name>
<evidence type="ECO:0000259" key="1">
    <source>
        <dbReference type="Pfam" id="PF20274"/>
    </source>
</evidence>